<protein>
    <recommendedName>
        <fullName evidence="3 6">Signal peptidase I</fullName>
        <ecNumber evidence="3 6">3.4.21.89</ecNumber>
    </recommendedName>
</protein>
<dbReference type="GO" id="GO:0004252">
    <property type="term" value="F:serine-type endopeptidase activity"/>
    <property type="evidence" value="ECO:0007669"/>
    <property type="project" value="InterPro"/>
</dbReference>
<dbReference type="AlphaFoldDB" id="A0A0S8GN63"/>
<dbReference type="EC" id="3.4.21.89" evidence="3 6"/>
<dbReference type="PROSITE" id="PS00761">
    <property type="entry name" value="SPASE_I_3"/>
    <property type="match status" value="1"/>
</dbReference>
<dbReference type="PANTHER" id="PTHR43390:SF1">
    <property type="entry name" value="CHLOROPLAST PROCESSING PEPTIDASE"/>
    <property type="match status" value="1"/>
</dbReference>
<evidence type="ECO:0000256" key="1">
    <source>
        <dbReference type="ARBA" id="ARBA00000677"/>
    </source>
</evidence>
<keyword evidence="6" id="KW-0645">Protease</keyword>
<proteinExistence type="inferred from homology"/>
<evidence type="ECO:0000256" key="4">
    <source>
        <dbReference type="ARBA" id="ARBA00022801"/>
    </source>
</evidence>
<accession>A0A0S8GN63</accession>
<dbReference type="EMBL" id="LJUO01000011">
    <property type="protein sequence ID" value="KPK73308.1"/>
    <property type="molecule type" value="Genomic_DNA"/>
</dbReference>
<reference evidence="8 9" key="1">
    <citation type="journal article" date="2015" name="Microbiome">
        <title>Genomic resolution of linkages in carbon, nitrogen, and sulfur cycling among widespread estuary sediment bacteria.</title>
        <authorList>
            <person name="Baker B.J."/>
            <person name="Lazar C.S."/>
            <person name="Teske A.P."/>
            <person name="Dick G.J."/>
        </authorList>
    </citation>
    <scope>NUCLEOTIDE SEQUENCE [LARGE SCALE GENOMIC DNA]</scope>
    <source>
        <strain evidence="8">SM23_60</strain>
    </source>
</reference>
<feature type="active site" evidence="5">
    <location>
        <position position="36"/>
    </location>
</feature>
<sequence length="237" mass="26872">MNTSIKKEIKSWLVVIAIVFALKATFVEAYVIPTPSMEPTLLVGDAVLASRFVYGVKIPIPLLGKQIPVLPGAQPRYGDIIAFLSPFENMNVVKRCIALPGDTVQIVDRAVYVNGKKLNEPYVICTDEQTYRAYPYDHTLYQKQWEKAELSKFLGVHVRDNFGPVVVPEDHIFVMGDNRDVSYDSRYWGPLHKKYLKGAPLFIFFSLNPGDDASGVSDLLKFWRWKGIRFMRIGKAV</sequence>
<dbReference type="Proteomes" id="UP000051096">
    <property type="component" value="Unassembled WGS sequence"/>
</dbReference>
<evidence type="ECO:0000313" key="9">
    <source>
        <dbReference type="Proteomes" id="UP000051096"/>
    </source>
</evidence>
<dbReference type="PANTHER" id="PTHR43390">
    <property type="entry name" value="SIGNAL PEPTIDASE I"/>
    <property type="match status" value="1"/>
</dbReference>
<feature type="active site" evidence="5">
    <location>
        <position position="94"/>
    </location>
</feature>
<comment type="caution">
    <text evidence="8">The sequence shown here is derived from an EMBL/GenBank/DDBJ whole genome shotgun (WGS) entry which is preliminary data.</text>
</comment>
<gene>
    <name evidence="8" type="ORF">AMJ87_01935</name>
</gene>
<organism evidence="8 9">
    <name type="scientific">candidate division WOR_3 bacterium SM23_60</name>
    <dbReference type="NCBI Taxonomy" id="1703780"/>
    <lineage>
        <taxon>Bacteria</taxon>
        <taxon>Bacteria division WOR-3</taxon>
    </lineage>
</organism>
<comment type="similarity">
    <text evidence="2 6">Belongs to the peptidase S26 family.</text>
</comment>
<dbReference type="InterPro" id="IPR019533">
    <property type="entry name" value="Peptidase_S26"/>
</dbReference>
<name>A0A0S8GN63_UNCW3</name>
<evidence type="ECO:0000256" key="3">
    <source>
        <dbReference type="ARBA" id="ARBA00013208"/>
    </source>
</evidence>
<dbReference type="InterPro" id="IPR000223">
    <property type="entry name" value="Pept_S26A_signal_pept_1"/>
</dbReference>
<dbReference type="GO" id="GO:0006465">
    <property type="term" value="P:signal peptide processing"/>
    <property type="evidence" value="ECO:0007669"/>
    <property type="project" value="InterPro"/>
</dbReference>
<dbReference type="GO" id="GO:0009003">
    <property type="term" value="F:signal peptidase activity"/>
    <property type="evidence" value="ECO:0007669"/>
    <property type="project" value="UniProtKB-EC"/>
</dbReference>
<dbReference type="Pfam" id="PF10502">
    <property type="entry name" value="Peptidase_S26"/>
    <property type="match status" value="1"/>
</dbReference>
<dbReference type="GO" id="GO:0016020">
    <property type="term" value="C:membrane"/>
    <property type="evidence" value="ECO:0007669"/>
    <property type="project" value="UniProtKB-SubCell"/>
</dbReference>
<dbReference type="Gene3D" id="2.10.109.10">
    <property type="entry name" value="Umud Fragment, subunit A"/>
    <property type="match status" value="1"/>
</dbReference>
<comment type="catalytic activity">
    <reaction evidence="1 6">
        <text>Cleavage of hydrophobic, N-terminal signal or leader sequences from secreted and periplasmic proteins.</text>
        <dbReference type="EC" id="3.4.21.89"/>
    </reaction>
</comment>
<dbReference type="PATRIC" id="fig|1703780.3.peg.692"/>
<evidence type="ECO:0000313" key="8">
    <source>
        <dbReference type="EMBL" id="KPK73308.1"/>
    </source>
</evidence>
<dbReference type="InterPro" id="IPR036286">
    <property type="entry name" value="LexA/Signal_pep-like_sf"/>
</dbReference>
<dbReference type="InterPro" id="IPR019758">
    <property type="entry name" value="Pept_S26A_signal_pept_1_CS"/>
</dbReference>
<dbReference type="NCBIfam" id="TIGR02227">
    <property type="entry name" value="sigpep_I_bact"/>
    <property type="match status" value="1"/>
</dbReference>
<evidence type="ECO:0000256" key="2">
    <source>
        <dbReference type="ARBA" id="ARBA00009370"/>
    </source>
</evidence>
<evidence type="ECO:0000256" key="6">
    <source>
        <dbReference type="RuleBase" id="RU362042"/>
    </source>
</evidence>
<evidence type="ECO:0000259" key="7">
    <source>
        <dbReference type="Pfam" id="PF10502"/>
    </source>
</evidence>
<evidence type="ECO:0000256" key="5">
    <source>
        <dbReference type="PIRSR" id="PIRSR600223-1"/>
    </source>
</evidence>
<keyword evidence="4 6" id="KW-0378">Hydrolase</keyword>
<dbReference type="CDD" id="cd06530">
    <property type="entry name" value="S26_SPase_I"/>
    <property type="match status" value="1"/>
</dbReference>
<dbReference type="SUPFAM" id="SSF51306">
    <property type="entry name" value="LexA/Signal peptidase"/>
    <property type="match status" value="1"/>
</dbReference>
<comment type="subcellular location">
    <subcellularLocation>
        <location evidence="6">Membrane</location>
        <topology evidence="6">Single-pass type II membrane protein</topology>
    </subcellularLocation>
</comment>
<dbReference type="PRINTS" id="PR00727">
    <property type="entry name" value="LEADERPTASE"/>
</dbReference>
<feature type="domain" description="Peptidase S26" evidence="7">
    <location>
        <begin position="8"/>
        <end position="204"/>
    </location>
</feature>